<sequence length="155" mass="16180">MVRWGLAEDDGQALASASFGGTLAGAGVRNGYTVVLPNSGGQWSQTYDQPELAVEAVAASPDRARSEVQSLLQQIDSFAALLQARQNVPLVSRVTTSTASIAIDDTGVSTSTRIRGILGLAALGLLLSILGAVSFDRVLCRASSRADRRRGNHAV</sequence>
<keyword evidence="1" id="KW-1133">Transmembrane helix</keyword>
<dbReference type="Proteomes" id="UP000030982">
    <property type="component" value="Unassembled WGS sequence"/>
</dbReference>
<keyword evidence="3" id="KW-1185">Reference proteome</keyword>
<protein>
    <submittedName>
        <fullName evidence="2">Uncharacterized protein</fullName>
    </submittedName>
</protein>
<organism evidence="2 3">
    <name type="scientific">Sinomonas humi</name>
    <dbReference type="NCBI Taxonomy" id="1338436"/>
    <lineage>
        <taxon>Bacteria</taxon>
        <taxon>Bacillati</taxon>
        <taxon>Actinomycetota</taxon>
        <taxon>Actinomycetes</taxon>
        <taxon>Micrococcales</taxon>
        <taxon>Micrococcaceae</taxon>
        <taxon>Sinomonas</taxon>
    </lineage>
</organism>
<dbReference type="AlphaFoldDB" id="A0A0B2AH10"/>
<reference evidence="2 3" key="1">
    <citation type="submission" date="2014-09" db="EMBL/GenBank/DDBJ databases">
        <title>Genome sequence of Sinomonas sp. MUSC 117.</title>
        <authorList>
            <person name="Lee L.-H."/>
        </authorList>
    </citation>
    <scope>NUCLEOTIDE SEQUENCE [LARGE SCALE GENOMIC DNA]</scope>
    <source>
        <strain evidence="2 3">MUSC 117</strain>
    </source>
</reference>
<feature type="transmembrane region" description="Helical" evidence="1">
    <location>
        <begin position="117"/>
        <end position="140"/>
    </location>
</feature>
<dbReference type="EMBL" id="JTDL01000144">
    <property type="protein sequence ID" value="KHL01229.1"/>
    <property type="molecule type" value="Genomic_DNA"/>
</dbReference>
<evidence type="ECO:0000313" key="2">
    <source>
        <dbReference type="EMBL" id="KHL01229.1"/>
    </source>
</evidence>
<keyword evidence="1" id="KW-0812">Transmembrane</keyword>
<evidence type="ECO:0000256" key="1">
    <source>
        <dbReference type="SAM" id="Phobius"/>
    </source>
</evidence>
<gene>
    <name evidence="2" type="ORF">LK10_17620</name>
</gene>
<evidence type="ECO:0000313" key="3">
    <source>
        <dbReference type="Proteomes" id="UP000030982"/>
    </source>
</evidence>
<keyword evidence="1" id="KW-0472">Membrane</keyword>
<comment type="caution">
    <text evidence="2">The sequence shown here is derived from an EMBL/GenBank/DDBJ whole genome shotgun (WGS) entry which is preliminary data.</text>
</comment>
<proteinExistence type="predicted"/>
<name>A0A0B2AH10_9MICC</name>
<accession>A0A0B2AH10</accession>